<dbReference type="InterPro" id="IPR033463">
    <property type="entry name" value="sCache_3"/>
</dbReference>
<dbReference type="NCBIfam" id="NF008298">
    <property type="entry name" value="PRK11086.1"/>
    <property type="match status" value="1"/>
</dbReference>
<feature type="transmembrane region" description="Helical" evidence="14">
    <location>
        <begin position="171"/>
        <end position="193"/>
    </location>
</feature>
<dbReference type="SUPFAM" id="SSF55874">
    <property type="entry name" value="ATPase domain of HSP90 chaperone/DNA topoisomerase II/histidine kinase"/>
    <property type="match status" value="1"/>
</dbReference>
<proteinExistence type="predicted"/>
<keyword evidence="4" id="KW-1003">Cell membrane</keyword>
<name>A0A0A5G3Y1_9BACI</name>
<dbReference type="Gene3D" id="3.30.450.20">
    <property type="entry name" value="PAS domain"/>
    <property type="match status" value="2"/>
</dbReference>
<dbReference type="InterPro" id="IPR039506">
    <property type="entry name" value="SPOB_a"/>
</dbReference>
<dbReference type="InterPro" id="IPR005467">
    <property type="entry name" value="His_kinase_dom"/>
</dbReference>
<dbReference type="PANTHER" id="PTHR43547:SF10">
    <property type="entry name" value="SENSOR HISTIDINE KINASE DCUS"/>
    <property type="match status" value="1"/>
</dbReference>
<dbReference type="GO" id="GO:0005886">
    <property type="term" value="C:plasma membrane"/>
    <property type="evidence" value="ECO:0007669"/>
    <property type="project" value="UniProtKB-SubCell"/>
</dbReference>
<dbReference type="Gene3D" id="3.30.565.10">
    <property type="entry name" value="Histidine kinase-like ATPase, C-terminal domain"/>
    <property type="match status" value="1"/>
</dbReference>
<dbReference type="AlphaFoldDB" id="A0A0A5G3Y1"/>
<evidence type="ECO:0000256" key="13">
    <source>
        <dbReference type="ARBA" id="ARBA00023136"/>
    </source>
</evidence>
<evidence type="ECO:0000256" key="3">
    <source>
        <dbReference type="ARBA" id="ARBA00012438"/>
    </source>
</evidence>
<dbReference type="CDD" id="cd18773">
    <property type="entry name" value="PDC1_HK_sensor"/>
    <property type="match status" value="1"/>
</dbReference>
<dbReference type="Pfam" id="PF00989">
    <property type="entry name" value="PAS"/>
    <property type="match status" value="1"/>
</dbReference>
<dbReference type="GO" id="GO:0000155">
    <property type="term" value="F:phosphorelay sensor kinase activity"/>
    <property type="evidence" value="ECO:0007669"/>
    <property type="project" value="TreeGrafter"/>
</dbReference>
<dbReference type="Gene3D" id="1.10.287.130">
    <property type="match status" value="1"/>
</dbReference>
<evidence type="ECO:0000256" key="8">
    <source>
        <dbReference type="ARBA" id="ARBA00022741"/>
    </source>
</evidence>
<dbReference type="PRINTS" id="PR00344">
    <property type="entry name" value="BCTRLSENSOR"/>
</dbReference>
<protein>
    <recommendedName>
        <fullName evidence="3">histidine kinase</fullName>
        <ecNumber evidence="3">2.7.13.3</ecNumber>
    </recommendedName>
</protein>
<keyword evidence="5" id="KW-0597">Phosphoprotein</keyword>
<keyword evidence="11 14" id="KW-1133">Transmembrane helix</keyword>
<evidence type="ECO:0000256" key="12">
    <source>
        <dbReference type="ARBA" id="ARBA00023012"/>
    </source>
</evidence>
<evidence type="ECO:0000256" key="9">
    <source>
        <dbReference type="ARBA" id="ARBA00022777"/>
    </source>
</evidence>
<comment type="caution">
    <text evidence="16">The sequence shown here is derived from an EMBL/GenBank/DDBJ whole genome shotgun (WGS) entry which is preliminary data.</text>
</comment>
<feature type="transmembrane region" description="Helical" evidence="14">
    <location>
        <begin position="12"/>
        <end position="32"/>
    </location>
</feature>
<evidence type="ECO:0000256" key="7">
    <source>
        <dbReference type="ARBA" id="ARBA00022692"/>
    </source>
</evidence>
<dbReference type="STRING" id="1385512.N784_06540"/>
<dbReference type="InterPro" id="IPR013767">
    <property type="entry name" value="PAS_fold"/>
</dbReference>
<evidence type="ECO:0000313" key="16">
    <source>
        <dbReference type="EMBL" id="KGX85848.1"/>
    </source>
</evidence>
<dbReference type="PANTHER" id="PTHR43547">
    <property type="entry name" value="TWO-COMPONENT HISTIDINE KINASE"/>
    <property type="match status" value="1"/>
</dbReference>
<dbReference type="SUPFAM" id="SSF55785">
    <property type="entry name" value="PYP-like sensor domain (PAS domain)"/>
    <property type="match status" value="1"/>
</dbReference>
<evidence type="ECO:0000256" key="4">
    <source>
        <dbReference type="ARBA" id="ARBA00022475"/>
    </source>
</evidence>
<dbReference type="Pfam" id="PF14689">
    <property type="entry name" value="SPOB_a"/>
    <property type="match status" value="1"/>
</dbReference>
<dbReference type="InterPro" id="IPR029151">
    <property type="entry name" value="Sensor-like_sf"/>
</dbReference>
<evidence type="ECO:0000256" key="11">
    <source>
        <dbReference type="ARBA" id="ARBA00022989"/>
    </source>
</evidence>
<evidence type="ECO:0000256" key="14">
    <source>
        <dbReference type="SAM" id="Phobius"/>
    </source>
</evidence>
<keyword evidence="6 16" id="KW-0808">Transferase</keyword>
<dbReference type="FunFam" id="1.10.287.130:FF:000011">
    <property type="entry name" value="Sensor histidine kinase DcuS"/>
    <property type="match status" value="1"/>
</dbReference>
<dbReference type="FunFam" id="3.30.450.20:FF:000018">
    <property type="entry name" value="Sensor histidine kinase DcuS"/>
    <property type="match status" value="1"/>
</dbReference>
<dbReference type="SUPFAM" id="SSF103190">
    <property type="entry name" value="Sensory domain-like"/>
    <property type="match status" value="1"/>
</dbReference>
<keyword evidence="13 14" id="KW-0472">Membrane</keyword>
<comment type="catalytic activity">
    <reaction evidence="1">
        <text>ATP + protein L-histidine = ADP + protein N-phospho-L-histidine.</text>
        <dbReference type="EC" id="2.7.13.3"/>
    </reaction>
</comment>
<keyword evidence="8" id="KW-0547">Nucleotide-binding</keyword>
<keyword evidence="9 16" id="KW-0418">Kinase</keyword>
<sequence length="533" mass="59987">MHRRKLTLQSIILLLVFAIVLVSVLITNLFLANHLKERTKDNLANEILNIARMTAQSSIVIDGLEDEAEREVVQTFANERKELTNVGFVVVLDRNLIRLSHPIEEEVGKSFYNRQDAAAALEGEEYLSVEEGPLGVGMRVFTPVYNDNKEQIGIVVVGVSLDNVHEQVRNGMIIVLMAAIIQLLFGLVGAIWISKYIKKILFNLEPEEIAHLLEERNTMLESVKEGILAVDQHGNISLANKQATQLMKLPDSTSLIGQSVEHYMPIILNVIQDGKSVDNWEVHFFGKTVLVNCTPIYVDSHMVGAIATFRDKTEIQQLMKEITGVKNYSDALRARSHEFKNKLHVILGMLHLKKYEELEQFIPTILSDYQAEKGFIIQYIKNPILAGFLLGKNSKAKEKGIQFHIDETSDFSGEIEIDIMHDLITIIGSLVENAFDAVENREEKKVSLYIALDYENQTIIVTVHDNGIGISPDKLQTIFHKHYSTKGENRGYGLYLTNRAVENLNGEWDIDTAIGKGTTIQVTITIPNKGDEE</sequence>
<reference evidence="16 17" key="1">
    <citation type="submission" date="2013-08" db="EMBL/GenBank/DDBJ databases">
        <authorList>
            <person name="Huang J."/>
            <person name="Wang G."/>
        </authorList>
    </citation>
    <scope>NUCLEOTIDE SEQUENCE [LARGE SCALE GENOMIC DNA]</scope>
    <source>
        <strain evidence="16 17">JSM 072002</strain>
    </source>
</reference>
<organism evidence="16 17">
    <name type="scientific">Pontibacillus litoralis JSM 072002</name>
    <dbReference type="NCBI Taxonomy" id="1385512"/>
    <lineage>
        <taxon>Bacteria</taxon>
        <taxon>Bacillati</taxon>
        <taxon>Bacillota</taxon>
        <taxon>Bacilli</taxon>
        <taxon>Bacillales</taxon>
        <taxon>Bacillaceae</taxon>
        <taxon>Pontibacillus</taxon>
    </lineage>
</organism>
<dbReference type="InterPro" id="IPR004358">
    <property type="entry name" value="Sig_transdc_His_kin-like_C"/>
</dbReference>
<keyword evidence="7 14" id="KW-0812">Transmembrane</keyword>
<evidence type="ECO:0000256" key="10">
    <source>
        <dbReference type="ARBA" id="ARBA00022840"/>
    </source>
</evidence>
<dbReference type="PROSITE" id="PS50109">
    <property type="entry name" value="HIS_KIN"/>
    <property type="match status" value="1"/>
</dbReference>
<evidence type="ECO:0000256" key="5">
    <source>
        <dbReference type="ARBA" id="ARBA00022553"/>
    </source>
</evidence>
<dbReference type="InterPro" id="IPR003594">
    <property type="entry name" value="HATPase_dom"/>
</dbReference>
<gene>
    <name evidence="16" type="ORF">N784_06540</name>
</gene>
<keyword evidence="12" id="KW-0902">Two-component regulatory system</keyword>
<evidence type="ECO:0000313" key="17">
    <source>
        <dbReference type="Proteomes" id="UP000030401"/>
    </source>
</evidence>
<dbReference type="eggNOG" id="COG3290">
    <property type="taxonomic scope" value="Bacteria"/>
</dbReference>
<dbReference type="Pfam" id="PF02518">
    <property type="entry name" value="HATPase_c"/>
    <property type="match status" value="1"/>
</dbReference>
<feature type="domain" description="Histidine kinase" evidence="15">
    <location>
        <begin position="423"/>
        <end position="528"/>
    </location>
</feature>
<dbReference type="EMBL" id="AVPG01000018">
    <property type="protein sequence ID" value="KGX85848.1"/>
    <property type="molecule type" value="Genomic_DNA"/>
</dbReference>
<evidence type="ECO:0000256" key="2">
    <source>
        <dbReference type="ARBA" id="ARBA00004651"/>
    </source>
</evidence>
<evidence type="ECO:0000256" key="1">
    <source>
        <dbReference type="ARBA" id="ARBA00000085"/>
    </source>
</evidence>
<accession>A0A0A5G3Y1</accession>
<evidence type="ECO:0000256" key="6">
    <source>
        <dbReference type="ARBA" id="ARBA00022679"/>
    </source>
</evidence>
<dbReference type="SMART" id="SM00387">
    <property type="entry name" value="HATPase_c"/>
    <property type="match status" value="1"/>
</dbReference>
<dbReference type="InterPro" id="IPR036890">
    <property type="entry name" value="HATPase_C_sf"/>
</dbReference>
<keyword evidence="10" id="KW-0067">ATP-binding</keyword>
<keyword evidence="17" id="KW-1185">Reference proteome</keyword>
<dbReference type="Pfam" id="PF17203">
    <property type="entry name" value="sCache_3_2"/>
    <property type="match status" value="1"/>
</dbReference>
<dbReference type="GO" id="GO:0006355">
    <property type="term" value="P:regulation of DNA-templated transcription"/>
    <property type="evidence" value="ECO:0007669"/>
    <property type="project" value="InterPro"/>
</dbReference>
<dbReference type="InterPro" id="IPR035965">
    <property type="entry name" value="PAS-like_dom_sf"/>
</dbReference>
<evidence type="ECO:0000259" key="15">
    <source>
        <dbReference type="PROSITE" id="PS50109"/>
    </source>
</evidence>
<comment type="subcellular location">
    <subcellularLocation>
        <location evidence="2">Cell membrane</location>
        <topology evidence="2">Multi-pass membrane protein</topology>
    </subcellularLocation>
</comment>
<dbReference type="GO" id="GO:0005524">
    <property type="term" value="F:ATP binding"/>
    <property type="evidence" value="ECO:0007669"/>
    <property type="project" value="UniProtKB-KW"/>
</dbReference>
<dbReference type="EC" id="2.7.13.3" evidence="3"/>
<dbReference type="Proteomes" id="UP000030401">
    <property type="component" value="Unassembled WGS sequence"/>
</dbReference>